<feature type="transmembrane region" description="Helical" evidence="5">
    <location>
        <begin position="331"/>
        <end position="351"/>
    </location>
</feature>
<dbReference type="PANTHER" id="PTHR42770">
    <property type="entry name" value="AMINO ACID TRANSPORTER-RELATED"/>
    <property type="match status" value="1"/>
</dbReference>
<feature type="transmembrane region" description="Helical" evidence="5">
    <location>
        <begin position="192"/>
        <end position="210"/>
    </location>
</feature>
<evidence type="ECO:0000313" key="8">
    <source>
        <dbReference type="Proteomes" id="UP000253509"/>
    </source>
</evidence>
<feature type="transmembrane region" description="Helical" evidence="5">
    <location>
        <begin position="48"/>
        <end position="68"/>
    </location>
</feature>
<dbReference type="GO" id="GO:0055085">
    <property type="term" value="P:transmembrane transport"/>
    <property type="evidence" value="ECO:0007669"/>
    <property type="project" value="InterPro"/>
</dbReference>
<dbReference type="GO" id="GO:0016020">
    <property type="term" value="C:membrane"/>
    <property type="evidence" value="ECO:0007669"/>
    <property type="project" value="UniProtKB-SubCell"/>
</dbReference>
<feature type="transmembrane region" description="Helical" evidence="5">
    <location>
        <begin position="89"/>
        <end position="117"/>
    </location>
</feature>
<dbReference type="InterPro" id="IPR004841">
    <property type="entry name" value="AA-permease/SLC12A_dom"/>
</dbReference>
<dbReference type="Proteomes" id="UP000253509">
    <property type="component" value="Unassembled WGS sequence"/>
</dbReference>
<feature type="transmembrane region" description="Helical" evidence="5">
    <location>
        <begin position="416"/>
        <end position="434"/>
    </location>
</feature>
<evidence type="ECO:0000256" key="1">
    <source>
        <dbReference type="ARBA" id="ARBA00004141"/>
    </source>
</evidence>
<evidence type="ECO:0000256" key="2">
    <source>
        <dbReference type="ARBA" id="ARBA00022692"/>
    </source>
</evidence>
<protein>
    <submittedName>
        <fullName evidence="7">Amino acid transporter</fullName>
    </submittedName>
</protein>
<feature type="transmembrane region" description="Helical" evidence="5">
    <location>
        <begin position="391"/>
        <end position="410"/>
    </location>
</feature>
<dbReference type="Gene3D" id="1.20.1740.10">
    <property type="entry name" value="Amino acid/polyamine transporter I"/>
    <property type="match status" value="1"/>
</dbReference>
<keyword evidence="3 5" id="KW-1133">Transmembrane helix</keyword>
<name>A0A366IHE3_9MICO</name>
<keyword evidence="2 5" id="KW-0812">Transmembrane</keyword>
<sequence length="473" mass="50172">MSQQSAPHLKRALGLVGLTLFGLSYMAVATVFTTYGIVNQVTEGRLPLAYVVALITMIFTAMSYAAMVRRYPVAGSAYTYVQQSYGGTAGFLTGWVLLLDYLFIPMINFMILGLYVGTQFPSIPTQVFSLAAVIIIYVFNVLGIKLANRFNITTVAISVATVVVFGILALKAAIGDPEAPGLIEPFIPGSDGFSPILTGAGILALSFLGFDAVSTLSEEARNPQRDIPRAIILTTLLGGGIFILISWVGALSYHPDDWSVVPQELLDAAGVVLAEHVGGQILATLMVISSIAGCLGSGLAGQVSVSRILYSMGRDGTLPKVLGTLSKRFKTPAVATTVVSVIALSCLFLTLDQAAFMISFGALAAFSMVNLSVIRAYLFPATGDAVRTPGAIVRYGLVPLIGFGLCIWLWTSLEPFTWVIGIAWALIGLGILLVKTRFFRRPVPTLRFDEVVVDEPADESPTSGAQSAPTPGS</sequence>
<feature type="transmembrane region" description="Helical" evidence="5">
    <location>
        <begin position="357"/>
        <end position="379"/>
    </location>
</feature>
<feature type="domain" description="Amino acid permease/ SLC12A" evidence="6">
    <location>
        <begin position="26"/>
        <end position="372"/>
    </location>
</feature>
<feature type="transmembrane region" description="Helical" evidence="5">
    <location>
        <begin position="123"/>
        <end position="143"/>
    </location>
</feature>
<keyword evidence="4 5" id="KW-0472">Membrane</keyword>
<dbReference type="PIRSF" id="PIRSF006060">
    <property type="entry name" value="AA_transporter"/>
    <property type="match status" value="1"/>
</dbReference>
<proteinExistence type="predicted"/>
<organism evidence="7 8">
    <name type="scientific">Brevibacterium celere</name>
    <dbReference type="NCBI Taxonomy" id="225845"/>
    <lineage>
        <taxon>Bacteria</taxon>
        <taxon>Bacillati</taxon>
        <taxon>Actinomycetota</taxon>
        <taxon>Actinomycetes</taxon>
        <taxon>Micrococcales</taxon>
        <taxon>Brevibacteriaceae</taxon>
        <taxon>Brevibacterium</taxon>
    </lineage>
</organism>
<dbReference type="AlphaFoldDB" id="A0A366IHE3"/>
<evidence type="ECO:0000256" key="4">
    <source>
        <dbReference type="ARBA" id="ARBA00023136"/>
    </source>
</evidence>
<accession>A0A366IHE3</accession>
<dbReference type="InterPro" id="IPR050367">
    <property type="entry name" value="APC_superfamily"/>
</dbReference>
<comment type="caution">
    <text evidence="7">The sequence shown here is derived from an EMBL/GenBank/DDBJ whole genome shotgun (WGS) entry which is preliminary data.</text>
</comment>
<evidence type="ECO:0000313" key="7">
    <source>
        <dbReference type="EMBL" id="RBP71236.1"/>
    </source>
</evidence>
<reference evidence="7 8" key="1">
    <citation type="submission" date="2018-06" db="EMBL/GenBank/DDBJ databases">
        <title>Freshwater and sediment microbial communities from various areas in North America, analyzing microbe dynamics in response to fracking.</title>
        <authorList>
            <person name="Lamendella R."/>
        </authorList>
    </citation>
    <scope>NUCLEOTIDE SEQUENCE [LARGE SCALE GENOMIC DNA]</scope>
    <source>
        <strain evidence="7 8">3b_TX</strain>
    </source>
</reference>
<evidence type="ECO:0000256" key="5">
    <source>
        <dbReference type="SAM" id="Phobius"/>
    </source>
</evidence>
<evidence type="ECO:0000259" key="6">
    <source>
        <dbReference type="Pfam" id="PF00324"/>
    </source>
</evidence>
<comment type="subcellular location">
    <subcellularLocation>
        <location evidence="1">Membrane</location>
        <topology evidence="1">Multi-pass membrane protein</topology>
    </subcellularLocation>
</comment>
<feature type="transmembrane region" description="Helical" evidence="5">
    <location>
        <begin position="150"/>
        <end position="172"/>
    </location>
</feature>
<dbReference type="EMBL" id="QNSB01000006">
    <property type="protein sequence ID" value="RBP71236.1"/>
    <property type="molecule type" value="Genomic_DNA"/>
</dbReference>
<feature type="transmembrane region" description="Helical" evidence="5">
    <location>
        <begin position="230"/>
        <end position="250"/>
    </location>
</feature>
<dbReference type="RefSeq" id="WP_113904335.1">
    <property type="nucleotide sequence ID" value="NZ_QNSB01000006.1"/>
</dbReference>
<keyword evidence="8" id="KW-1185">Reference proteome</keyword>
<dbReference type="Pfam" id="PF00324">
    <property type="entry name" value="AA_permease"/>
    <property type="match status" value="1"/>
</dbReference>
<dbReference type="PANTHER" id="PTHR42770:SF8">
    <property type="entry name" value="PUTRESCINE IMPORTER PUUP"/>
    <property type="match status" value="1"/>
</dbReference>
<feature type="transmembrane region" description="Helical" evidence="5">
    <location>
        <begin position="281"/>
        <end position="310"/>
    </location>
</feature>
<feature type="transmembrane region" description="Helical" evidence="5">
    <location>
        <begin position="12"/>
        <end position="36"/>
    </location>
</feature>
<gene>
    <name evidence="7" type="ORF">DFO65_10679</name>
</gene>
<evidence type="ECO:0000256" key="3">
    <source>
        <dbReference type="ARBA" id="ARBA00022989"/>
    </source>
</evidence>